<keyword evidence="4" id="KW-1185">Reference proteome</keyword>
<dbReference type="InterPro" id="IPR005693">
    <property type="entry name" value="Mce"/>
</dbReference>
<evidence type="ECO:0000259" key="2">
    <source>
        <dbReference type="Pfam" id="PF11887"/>
    </source>
</evidence>
<protein>
    <recommendedName>
        <fullName evidence="5">Mce/MlaD domain-containing protein</fullName>
    </recommendedName>
</protein>
<dbReference type="EMBL" id="NGAF01000002">
    <property type="protein sequence ID" value="OXR46408.1"/>
    <property type="molecule type" value="Genomic_DNA"/>
</dbReference>
<dbReference type="PROSITE" id="PS51257">
    <property type="entry name" value="PROKAR_LIPOPROTEIN"/>
    <property type="match status" value="1"/>
</dbReference>
<dbReference type="PANTHER" id="PTHR33371">
    <property type="entry name" value="INTERMEMBRANE PHOSPHOLIPID TRANSPORT SYSTEM BINDING PROTEIN MLAD-RELATED"/>
    <property type="match status" value="1"/>
</dbReference>
<dbReference type="InterPro" id="IPR052336">
    <property type="entry name" value="MlaD_Phospholipid_Transporter"/>
</dbReference>
<evidence type="ECO:0008006" key="5">
    <source>
        <dbReference type="Google" id="ProtNLM"/>
    </source>
</evidence>
<organism evidence="3 4">
    <name type="scientific">Nocardia cerradoensis</name>
    <dbReference type="NCBI Taxonomy" id="85688"/>
    <lineage>
        <taxon>Bacteria</taxon>
        <taxon>Bacillati</taxon>
        <taxon>Actinomycetota</taxon>
        <taxon>Actinomycetes</taxon>
        <taxon>Mycobacteriales</taxon>
        <taxon>Nocardiaceae</taxon>
        <taxon>Nocardia</taxon>
    </lineage>
</organism>
<gene>
    <name evidence="3" type="ORF">B7C42_01374</name>
</gene>
<reference evidence="3 4" key="1">
    <citation type="submission" date="2017-07" db="EMBL/GenBank/DDBJ databases">
        <title>First draft Genome Sequence of Nocardia cerradoensis isolated from human infection.</title>
        <authorList>
            <person name="Carrasco G."/>
        </authorList>
    </citation>
    <scope>NUCLEOTIDE SEQUENCE [LARGE SCALE GENOMIC DNA]</scope>
    <source>
        <strain evidence="3 4">CNM20130759</strain>
    </source>
</reference>
<dbReference type="Pfam" id="PF02470">
    <property type="entry name" value="MlaD"/>
    <property type="match status" value="1"/>
</dbReference>
<dbReference type="InterPro" id="IPR003399">
    <property type="entry name" value="Mce/MlaD"/>
</dbReference>
<dbReference type="Proteomes" id="UP000215506">
    <property type="component" value="Unassembled WGS sequence"/>
</dbReference>
<comment type="caution">
    <text evidence="3">The sequence shown here is derived from an EMBL/GenBank/DDBJ whole genome shotgun (WGS) entry which is preliminary data.</text>
</comment>
<dbReference type="PANTHER" id="PTHR33371:SF15">
    <property type="entry name" value="LIPOPROTEIN LPRN"/>
    <property type="match status" value="1"/>
</dbReference>
<dbReference type="RefSeq" id="WP_039781749.1">
    <property type="nucleotide sequence ID" value="NZ_JAAXOR010000005.1"/>
</dbReference>
<evidence type="ECO:0000313" key="4">
    <source>
        <dbReference type="Proteomes" id="UP000215506"/>
    </source>
</evidence>
<dbReference type="GO" id="GO:0005576">
    <property type="term" value="C:extracellular region"/>
    <property type="evidence" value="ECO:0007669"/>
    <property type="project" value="TreeGrafter"/>
</dbReference>
<dbReference type="AlphaFoldDB" id="A0A231HC34"/>
<evidence type="ECO:0000313" key="3">
    <source>
        <dbReference type="EMBL" id="OXR46408.1"/>
    </source>
</evidence>
<dbReference type="SUPFAM" id="SSF58104">
    <property type="entry name" value="Methyl-accepting chemotaxis protein (MCP) signaling domain"/>
    <property type="match status" value="1"/>
</dbReference>
<feature type="domain" description="Mce/MlaD" evidence="1">
    <location>
        <begin position="43"/>
        <end position="117"/>
    </location>
</feature>
<evidence type="ECO:0000259" key="1">
    <source>
        <dbReference type="Pfam" id="PF02470"/>
    </source>
</evidence>
<dbReference type="InterPro" id="IPR024516">
    <property type="entry name" value="Mce_C"/>
</dbReference>
<proteinExistence type="predicted"/>
<dbReference type="NCBIfam" id="TIGR00996">
    <property type="entry name" value="Mtu_fam_mce"/>
    <property type="match status" value="1"/>
</dbReference>
<accession>A0A231HC34</accession>
<sequence length="364" mass="38431">MTVSTRLRRTWLALGVSATVAASGCGLTVESLPLPKPGQSGETYTLHAIFANALNLPDQAKVKIGGSDVGVVTHIATKNYQAIVDMDVRKDITLPRDSTAELRQATPLGDVFVALSKPKSDETTPMLKDGDTIGIDHTSAGATVEELLLSVSMLFNGGGVAALTKLTSELDSVVGGRPEQLASLIKQMTSVVTTLHANSDRIDSTLNGFDALTNTIEANHDQLGQVADSLPQMIGAIAENNKQIGDLLGKISTTSAALGDYAETSHDQLASLLENVHKLMDALSRAGNDLGPALDALHEIRPKVDASFKGNTLAVAATLTQLDVGLLTDPPHSKFWDLRDLQDMAGSLIQVLQIVYGRVTGGHR</sequence>
<dbReference type="Gene3D" id="1.10.287.950">
    <property type="entry name" value="Methyl-accepting chemotaxis protein"/>
    <property type="match status" value="1"/>
</dbReference>
<feature type="domain" description="Mammalian cell entry C-terminal" evidence="2">
    <location>
        <begin position="126"/>
        <end position="310"/>
    </location>
</feature>
<name>A0A231HC34_9NOCA</name>
<dbReference type="Pfam" id="PF11887">
    <property type="entry name" value="Mce4_CUP1"/>
    <property type="match status" value="1"/>
</dbReference>